<evidence type="ECO:0000313" key="3">
    <source>
        <dbReference type="Proteomes" id="UP000215256"/>
    </source>
</evidence>
<dbReference type="AlphaFoldDB" id="A0A248UJA1"/>
<keyword evidence="1" id="KW-0472">Membrane</keyword>
<dbReference type="Proteomes" id="UP000215256">
    <property type="component" value="Chromosome 1"/>
</dbReference>
<evidence type="ECO:0000313" key="2">
    <source>
        <dbReference type="EMBL" id="ASV86764.1"/>
    </source>
</evidence>
<name>A0A248UJA1_9HYPH</name>
<feature type="transmembrane region" description="Helical" evidence="1">
    <location>
        <begin position="101"/>
        <end position="120"/>
    </location>
</feature>
<protein>
    <recommendedName>
        <fullName evidence="4">DUF2809 domain-containing protein</fullName>
    </recommendedName>
</protein>
<accession>A0A248UJA1</accession>
<organism evidence="2 3">
    <name type="scientific">Ochrobactrum quorumnocens</name>
    <dbReference type="NCBI Taxonomy" id="271865"/>
    <lineage>
        <taxon>Bacteria</taxon>
        <taxon>Pseudomonadati</taxon>
        <taxon>Pseudomonadota</taxon>
        <taxon>Alphaproteobacteria</taxon>
        <taxon>Hyphomicrobiales</taxon>
        <taxon>Brucellaceae</taxon>
        <taxon>Brucella/Ochrobactrum group</taxon>
        <taxon>Ochrobactrum</taxon>
    </lineage>
</organism>
<dbReference type="Pfam" id="PF10990">
    <property type="entry name" value="DUF2809"/>
    <property type="match status" value="1"/>
</dbReference>
<proteinExistence type="predicted"/>
<dbReference type="KEGG" id="och:CES85_0850"/>
<evidence type="ECO:0008006" key="4">
    <source>
        <dbReference type="Google" id="ProtNLM"/>
    </source>
</evidence>
<reference evidence="2 3" key="1">
    <citation type="submission" date="2017-07" db="EMBL/GenBank/DDBJ databases">
        <title>Phylogenetic study on the rhizospheric bacterium Ochrobactrum sp. A44.</title>
        <authorList>
            <person name="Krzyzanowska D.M."/>
            <person name="Ossowicki A."/>
            <person name="Rajewska M."/>
            <person name="Maciag T."/>
            <person name="Kaczynski Z."/>
            <person name="Czerwicka M."/>
            <person name="Jafra S."/>
        </authorList>
    </citation>
    <scope>NUCLEOTIDE SEQUENCE [LARGE SCALE GENOMIC DNA]</scope>
    <source>
        <strain evidence="2 3">A44</strain>
    </source>
</reference>
<dbReference type="RefSeq" id="WP_095446431.1">
    <property type="nucleotide sequence ID" value="NZ_CP022604.1"/>
</dbReference>
<sequence>MQFKFSLTALITAIALFLALAALATAGAGLGWIRSFLGDVIAVIFVYSALRIMIDGNRILLAVAAFLIGVAIELGQYLAKITGIEIGNRALRIILGATPDWLDVLAYGIGAVLIITCLELRGRLKFSRRT</sequence>
<dbReference type="OrthoDB" id="5360192at2"/>
<keyword evidence="1" id="KW-1133">Transmembrane helix</keyword>
<feature type="transmembrane region" description="Helical" evidence="1">
    <location>
        <begin position="36"/>
        <end position="54"/>
    </location>
</feature>
<dbReference type="EMBL" id="CP022604">
    <property type="protein sequence ID" value="ASV86764.1"/>
    <property type="molecule type" value="Genomic_DNA"/>
</dbReference>
<dbReference type="InterPro" id="IPR021257">
    <property type="entry name" value="DUF2809"/>
</dbReference>
<evidence type="ECO:0000256" key="1">
    <source>
        <dbReference type="SAM" id="Phobius"/>
    </source>
</evidence>
<gene>
    <name evidence="2" type="ORF">CES85_0850</name>
</gene>
<keyword evidence="1" id="KW-0812">Transmembrane</keyword>
<feature type="transmembrane region" description="Helical" evidence="1">
    <location>
        <begin position="59"/>
        <end position="79"/>
    </location>
</feature>